<sequence>MTSSSRANTGNTFLIRLGRIHPTSRPRGRPRRATNEIEPVAPRINIHLCSTIHSTPVTYTSERVLFDLLVAMPTADRPPRTLYDKIWDDHVVHAQEDGTTLIYIDRHLVHEVTSPQAFEGLRNAGRGVRRPDCTLATVDHNVPTWSRKNMTTVSEFIAEPDSRAQCVALEENVREFGLTYFGMKDRRQGIVHIIGPEQGFTLPGTTCVCGDSHTSTHGAFGAIAFGIGTSEVEHVLATQTLMQKKSKNMRITVNGTLAPGITSKDVILHIIGVIGTAGGTGCVIEYAGDVFRGFSMEARMSVCNMSIEAGARAGMIAPDEVTFEYLKGRPLAPREGPEWDRAEQYWRSLKTDDGAVFDVEVSIRAEDIAPTVTWGTSPQDVVPITGSVPDPAAEADPIKRKGMERALTYMGLEANTKMEDIKVDKVFLGSCTNGRIEDLRAAAAVVMAAGPGAKVAPGVAAMIVPGSGLVKQQAEAEGLDTVFIRAGFDWREAGCSMCLGMNPDQLAPGERCASTSNRNFEGRQGAGGRTHLVSPAMAAAAAMTGHLTDVRKMMGASPTPGATGAKITNSKEYLTDDVLPPPQPTMTADVQEGEAPKTGAPVNQFTVVKGISAPLAMANVDTDMIIPKQFLKTLKRTGLGTALFHTLRYDPKTGDPTDFVLNRAPYDKAKILVVTGRNFGCGSSREHAPWSLKDFGIQAVIAPSFAEIFKTNSMQNGLLPVVLSEEACEQLYQDALAQQELEVDLEKLEVRRPNGQAPIPFEVEPFRRHCLLNGLDDIGITLQKGAAIEAFEERRTATWPWLDGFGYAKGGGRVDAPARQNTDQILSYYYGPPPDLNRRFRSEDKGADGAGNEKDDEHDEKDGVDNPRDGADKPHDMATARPERPPRAAPPPRPPRLSSPPPKASPSTSFRSLASTVSVPERPIAVARGNSEYTIAAVSDPSSERTTPIEETTSSHRREGAFPAHSVLLSNSHSGDGLPQPPADGRSFYDPGRVLAAVDESEDDANDDGTRRTRSGTITSRSHTTPSNHTPSHHTQSSVSQYTSSSVSLYDASDDMQDLIATVGSALDDLGFDPADVPPPNVLPLLDDDKPSRRGSVDNLRASIEAKRSIRSPTSSLTGSPRTSMSANPADHAMRGSPKINPSELARASPRPSVADFSRGSPRTSIRDLARGSPKPSMSDLARSSPKPSVADFPRSEYSRNSPRPMSLVEPRSPLSRPASPEKRRRDLSPEKPRLSDAVRAREASPEKGQPRDKARRRDMSPDKPRTEEVSRDVGARSVSPPVVNAAGSPRSSVSPAARFSPDSKSNRSRSPEKARHPSSLPPIARGSYEKASTELSSPRSTHTHTGSVAQTTRTSSTHPSPQTPTSPHGASLARSATLPRRNTGSTDHFKFRQPGAPLPECFYFSDVLKMKTSAERAQGYIKKINQLAAEDSGLSYWVGFMKGRGKLLVSFALGFLLMPVLVHPSPDGQHTPVSNPTSPTTFGPHGPGTRRQPQPRHVSGGSMTSEVTFAVRPDAYVATNISIRAESPPLGPPPSLPYPSLAEDIGIRSIDSRSVASSGTGTSSSSGAIKAKVGTVGFFSSIGRKTSVRRERDRTVMQQARKPHALRTGTIANGVTTSPGGYAELPNPVKPVQLSAPPTIPGGPRVRSDKTGGRREQPLRSGSLLGHGDSASEVGHGGARLSPRGSVVMIGGRDSFQTMSPSGDGRPISIRVPSSNGHGVVSPSLPPISPVLGSAGIRSPEPPSSYRTADVGSVYSGYSGYSTRDSAYRGGGSRASSAHGHGNGSGNGSGNGGGGGSLEQLVDVLPHVDRSVLAGYLDRAGGNEIDAISAYLEDERRMNPTVGGSGSVGHGYN</sequence>
<organism evidence="21 22">
    <name type="scientific">Ceratobasidium theobromae</name>
    <dbReference type="NCBI Taxonomy" id="1582974"/>
    <lineage>
        <taxon>Eukaryota</taxon>
        <taxon>Fungi</taxon>
        <taxon>Dikarya</taxon>
        <taxon>Basidiomycota</taxon>
        <taxon>Agaricomycotina</taxon>
        <taxon>Agaricomycetes</taxon>
        <taxon>Cantharellales</taxon>
        <taxon>Ceratobasidiaceae</taxon>
        <taxon>Ceratobasidium</taxon>
    </lineage>
</organism>
<dbReference type="CDD" id="cd01577">
    <property type="entry name" value="IPMI_Swivel"/>
    <property type="match status" value="1"/>
</dbReference>
<dbReference type="NCBIfam" id="NF004016">
    <property type="entry name" value="PRK05478.1"/>
    <property type="match status" value="1"/>
</dbReference>
<dbReference type="EC" id="4.2.1.33" evidence="6"/>
<dbReference type="EMBL" id="SSOP01000077">
    <property type="protein sequence ID" value="KAB5592096.1"/>
    <property type="molecule type" value="Genomic_DNA"/>
</dbReference>
<keyword evidence="13" id="KW-0411">Iron-sulfur</keyword>
<evidence type="ECO:0000256" key="14">
    <source>
        <dbReference type="ARBA" id="ARBA00023239"/>
    </source>
</evidence>
<evidence type="ECO:0000256" key="3">
    <source>
        <dbReference type="ARBA" id="ARBA00002695"/>
    </source>
</evidence>
<evidence type="ECO:0000256" key="8">
    <source>
        <dbReference type="ARBA" id="ARBA00022430"/>
    </source>
</evidence>
<dbReference type="OrthoDB" id="2279155at2759"/>
<comment type="function">
    <text evidence="3">Catalyzes the isomerization between 2-isopropylmalate and 3-isopropylmalate, via the formation of 2-isopropylmaleate.</text>
</comment>
<evidence type="ECO:0000256" key="16">
    <source>
        <dbReference type="ARBA" id="ARBA00031631"/>
    </source>
</evidence>
<evidence type="ECO:0000256" key="11">
    <source>
        <dbReference type="ARBA" id="ARBA00022723"/>
    </source>
</evidence>
<dbReference type="NCBIfam" id="TIGR00171">
    <property type="entry name" value="leuD"/>
    <property type="match status" value="1"/>
</dbReference>
<dbReference type="NCBIfam" id="NF002458">
    <property type="entry name" value="PRK01641.1"/>
    <property type="match status" value="1"/>
</dbReference>
<dbReference type="FunFam" id="3.20.19.10:FF:000003">
    <property type="entry name" value="3-isopropylmalate dehydratase small subunit"/>
    <property type="match status" value="1"/>
</dbReference>
<name>A0A5N5QLP8_9AGAM</name>
<feature type="compositionally biased region" description="Polar residues" evidence="18">
    <location>
        <begin position="1111"/>
        <end position="1127"/>
    </location>
</feature>
<evidence type="ECO:0000259" key="19">
    <source>
        <dbReference type="Pfam" id="PF00330"/>
    </source>
</evidence>
<evidence type="ECO:0000256" key="6">
    <source>
        <dbReference type="ARBA" id="ARBA00011998"/>
    </source>
</evidence>
<feature type="region of interest" description="Disordered" evidence="18">
    <location>
        <begin position="1735"/>
        <end position="1754"/>
    </location>
</feature>
<feature type="region of interest" description="Disordered" evidence="18">
    <location>
        <begin position="1633"/>
        <end position="1726"/>
    </location>
</feature>
<dbReference type="Proteomes" id="UP000383932">
    <property type="component" value="Unassembled WGS sequence"/>
</dbReference>
<dbReference type="InterPro" id="IPR015928">
    <property type="entry name" value="Aconitase/3IPM_dehydase_swvl"/>
</dbReference>
<dbReference type="InterPro" id="IPR015931">
    <property type="entry name" value="Acnase/IPM_dHydase_lsu_aba_1/3"/>
</dbReference>
<feature type="domain" description="Aconitase/3-isopropylmalate dehydratase large subunit alpha/beta/alpha" evidence="19">
    <location>
        <begin position="84"/>
        <end position="545"/>
    </location>
</feature>
<dbReference type="InterPro" id="IPR004430">
    <property type="entry name" value="3-IsopropMal_deHydase_lsu"/>
</dbReference>
<dbReference type="Pfam" id="PF00330">
    <property type="entry name" value="Aconitase"/>
    <property type="match status" value="1"/>
</dbReference>
<proteinExistence type="inferred from homology"/>
<evidence type="ECO:0000256" key="2">
    <source>
        <dbReference type="ARBA" id="ARBA00001966"/>
    </source>
</evidence>
<feature type="compositionally biased region" description="Basic residues" evidence="18">
    <location>
        <begin position="18"/>
        <end position="32"/>
    </location>
</feature>
<dbReference type="InterPro" id="IPR001030">
    <property type="entry name" value="Acoase/IPM_deHydtase_lsu_aba"/>
</dbReference>
<keyword evidence="22" id="KW-1185">Reference proteome</keyword>
<dbReference type="GO" id="GO:0009098">
    <property type="term" value="P:L-leucine biosynthetic process"/>
    <property type="evidence" value="ECO:0007669"/>
    <property type="project" value="UniProtKB-UniPathway"/>
</dbReference>
<feature type="compositionally biased region" description="Basic and acidic residues" evidence="18">
    <location>
        <begin position="1087"/>
        <end position="1096"/>
    </location>
</feature>
<dbReference type="SUPFAM" id="SSF52016">
    <property type="entry name" value="LeuD/IlvD-like"/>
    <property type="match status" value="1"/>
</dbReference>
<dbReference type="PANTHER" id="PTHR43822:SF9">
    <property type="entry name" value="3-ISOPROPYLMALATE DEHYDRATASE"/>
    <property type="match status" value="1"/>
</dbReference>
<feature type="domain" description="Aconitase A/isopropylmalate dehydratase small subunit swivel" evidence="20">
    <location>
        <begin position="603"/>
        <end position="725"/>
    </location>
</feature>
<evidence type="ECO:0000256" key="1">
    <source>
        <dbReference type="ARBA" id="ARBA00000491"/>
    </source>
</evidence>
<feature type="region of interest" description="Disordered" evidence="18">
    <location>
        <begin position="15"/>
        <end position="34"/>
    </location>
</feature>
<protein>
    <recommendedName>
        <fullName evidence="7">3-isopropylmalate dehydratase</fullName>
        <ecNumber evidence="6">4.2.1.33</ecNumber>
    </recommendedName>
    <alternativeName>
        <fullName evidence="16">Alpha-IPM isomerase</fullName>
    </alternativeName>
    <alternativeName>
        <fullName evidence="17">Isopropylmalate isomerase</fullName>
    </alternativeName>
</protein>
<dbReference type="Gene3D" id="3.30.499.10">
    <property type="entry name" value="Aconitase, domain 3"/>
    <property type="match status" value="2"/>
</dbReference>
<dbReference type="InterPro" id="IPR033940">
    <property type="entry name" value="IPMI_Swivel"/>
</dbReference>
<feature type="compositionally biased region" description="Basic and acidic residues" evidence="18">
    <location>
        <begin position="1647"/>
        <end position="1659"/>
    </location>
</feature>
<feature type="compositionally biased region" description="Low complexity" evidence="18">
    <location>
        <begin position="1351"/>
        <end position="1369"/>
    </location>
</feature>
<dbReference type="Gene3D" id="3.20.19.10">
    <property type="entry name" value="Aconitase, domain 4"/>
    <property type="match status" value="1"/>
</dbReference>
<dbReference type="CDD" id="cd01583">
    <property type="entry name" value="IPMI"/>
    <property type="match status" value="1"/>
</dbReference>
<feature type="compositionally biased region" description="Polar residues" evidence="18">
    <location>
        <begin position="1334"/>
        <end position="1350"/>
    </location>
</feature>
<evidence type="ECO:0000256" key="10">
    <source>
        <dbReference type="ARBA" id="ARBA00022605"/>
    </source>
</evidence>
<feature type="region of interest" description="Disordered" evidence="18">
    <location>
        <begin position="1768"/>
        <end position="1799"/>
    </location>
</feature>
<keyword evidence="15" id="KW-0100">Branched-chain amino acid biosynthesis</keyword>
<dbReference type="HAMAP" id="MF_01026">
    <property type="entry name" value="LeuC_type1"/>
    <property type="match status" value="1"/>
</dbReference>
<keyword evidence="12" id="KW-0408">Iron</keyword>
<evidence type="ECO:0000256" key="18">
    <source>
        <dbReference type="SAM" id="MobiDB-lite"/>
    </source>
</evidence>
<dbReference type="NCBIfam" id="TIGR00170">
    <property type="entry name" value="leuC"/>
    <property type="match status" value="1"/>
</dbReference>
<dbReference type="PANTHER" id="PTHR43822">
    <property type="entry name" value="HOMOACONITASE, MITOCHONDRIAL-RELATED"/>
    <property type="match status" value="1"/>
</dbReference>
<dbReference type="Pfam" id="PF00694">
    <property type="entry name" value="Aconitase_C"/>
    <property type="match status" value="1"/>
</dbReference>
<evidence type="ECO:0000259" key="20">
    <source>
        <dbReference type="Pfam" id="PF00694"/>
    </source>
</evidence>
<feature type="region of interest" description="Disordered" evidence="18">
    <location>
        <begin position="1468"/>
        <end position="1504"/>
    </location>
</feature>
<feature type="compositionally biased region" description="Polar residues" evidence="18">
    <location>
        <begin position="1472"/>
        <end position="1482"/>
    </location>
</feature>
<dbReference type="InterPro" id="IPR004431">
    <property type="entry name" value="3-IsopropMal_deHydase_ssu"/>
</dbReference>
<dbReference type="GO" id="GO:0009316">
    <property type="term" value="C:3-isopropylmalate dehydratase complex"/>
    <property type="evidence" value="ECO:0007669"/>
    <property type="project" value="InterPro"/>
</dbReference>
<keyword evidence="8" id="KW-0432">Leucine biosynthesis</keyword>
<evidence type="ECO:0000256" key="7">
    <source>
        <dbReference type="ARBA" id="ARBA00014371"/>
    </source>
</evidence>
<dbReference type="GO" id="GO:0051539">
    <property type="term" value="F:4 iron, 4 sulfur cluster binding"/>
    <property type="evidence" value="ECO:0007669"/>
    <property type="project" value="UniProtKB-KW"/>
</dbReference>
<feature type="compositionally biased region" description="Gly residues" evidence="18">
    <location>
        <begin position="1782"/>
        <end position="1798"/>
    </location>
</feature>
<keyword evidence="9" id="KW-0004">4Fe-4S</keyword>
<dbReference type="FunFam" id="3.30.499.10:FF:000006">
    <property type="entry name" value="3-isopropylmalate dehydratase large subunit"/>
    <property type="match status" value="1"/>
</dbReference>
<dbReference type="FunFam" id="3.30.499.10:FF:000007">
    <property type="entry name" value="3-isopropylmalate dehydratase large subunit"/>
    <property type="match status" value="1"/>
</dbReference>
<comment type="caution">
    <text evidence="21">The sequence shown here is derived from an EMBL/GenBank/DDBJ whole genome shotgun (WGS) entry which is preliminary data.</text>
</comment>
<dbReference type="InterPro" id="IPR036008">
    <property type="entry name" value="Aconitase_4Fe-4S_dom"/>
</dbReference>
<feature type="compositionally biased region" description="Pro residues" evidence="18">
    <location>
        <begin position="887"/>
        <end position="904"/>
    </location>
</feature>
<feature type="compositionally biased region" description="Polar residues" evidence="18">
    <location>
        <begin position="940"/>
        <end position="952"/>
    </location>
</feature>
<dbReference type="InterPro" id="IPR018136">
    <property type="entry name" value="Aconitase_4Fe-4S_BS"/>
</dbReference>
<dbReference type="PROSITE" id="PS00450">
    <property type="entry name" value="ACONITASE_1"/>
    <property type="match status" value="1"/>
</dbReference>
<dbReference type="HAMAP" id="MF_01031">
    <property type="entry name" value="LeuD_type1"/>
    <property type="match status" value="1"/>
</dbReference>
<evidence type="ECO:0000313" key="22">
    <source>
        <dbReference type="Proteomes" id="UP000383932"/>
    </source>
</evidence>
<evidence type="ECO:0000256" key="9">
    <source>
        <dbReference type="ARBA" id="ARBA00022485"/>
    </source>
</evidence>
<feature type="compositionally biased region" description="Basic and acidic residues" evidence="18">
    <location>
        <begin position="1220"/>
        <end position="1275"/>
    </location>
</feature>
<comment type="pathway">
    <text evidence="4">Amino-acid biosynthesis; L-leucine biosynthesis; L-leucine from 3-methyl-2-oxobutanoate: step 2/4.</text>
</comment>
<evidence type="ECO:0000256" key="5">
    <source>
        <dbReference type="ARBA" id="ARBA00007185"/>
    </source>
</evidence>
<evidence type="ECO:0000313" key="21">
    <source>
        <dbReference type="EMBL" id="KAB5592096.1"/>
    </source>
</evidence>
<evidence type="ECO:0000256" key="13">
    <source>
        <dbReference type="ARBA" id="ARBA00023014"/>
    </source>
</evidence>
<keyword evidence="10" id="KW-0028">Amino-acid biosynthesis</keyword>
<feature type="region of interest" description="Disordered" evidence="18">
    <location>
        <begin position="826"/>
        <end position="1046"/>
    </location>
</feature>
<accession>A0A5N5QLP8</accession>
<evidence type="ECO:0000256" key="17">
    <source>
        <dbReference type="ARBA" id="ARBA00033368"/>
    </source>
</evidence>
<feature type="compositionally biased region" description="Low complexity" evidence="18">
    <location>
        <begin position="1015"/>
        <end position="1046"/>
    </location>
</feature>
<dbReference type="InterPro" id="IPR033941">
    <property type="entry name" value="IPMI_cat"/>
</dbReference>
<dbReference type="UniPathway" id="UPA00048">
    <property type="reaction ID" value="UER00071"/>
</dbReference>
<gene>
    <name evidence="21" type="ORF">CTheo_4478</name>
</gene>
<dbReference type="InterPro" id="IPR000573">
    <property type="entry name" value="AconitaseA/IPMdHydase_ssu_swvl"/>
</dbReference>
<keyword evidence="14" id="KW-0456">Lyase</keyword>
<dbReference type="PROSITE" id="PS01244">
    <property type="entry name" value="ACONITASE_2"/>
    <property type="match status" value="1"/>
</dbReference>
<dbReference type="InterPro" id="IPR050067">
    <property type="entry name" value="IPM_dehydratase_rel_enz"/>
</dbReference>
<dbReference type="GO" id="GO:0046872">
    <property type="term" value="F:metal ion binding"/>
    <property type="evidence" value="ECO:0007669"/>
    <property type="project" value="UniProtKB-KW"/>
</dbReference>
<evidence type="ECO:0000256" key="15">
    <source>
        <dbReference type="ARBA" id="ARBA00023304"/>
    </source>
</evidence>
<dbReference type="GO" id="GO:0003861">
    <property type="term" value="F:3-isopropylmalate dehydratase activity"/>
    <property type="evidence" value="ECO:0007669"/>
    <property type="project" value="UniProtKB-EC"/>
</dbReference>
<feature type="region of interest" description="Disordered" evidence="18">
    <location>
        <begin position="1068"/>
        <end position="1393"/>
    </location>
</feature>
<feature type="compositionally biased region" description="Basic and acidic residues" evidence="18">
    <location>
        <begin position="836"/>
        <end position="886"/>
    </location>
</feature>
<dbReference type="NCBIfam" id="NF009116">
    <property type="entry name" value="PRK12466.1"/>
    <property type="match status" value="1"/>
</dbReference>
<dbReference type="CDD" id="cd14279">
    <property type="entry name" value="CUE"/>
    <property type="match status" value="1"/>
</dbReference>
<keyword evidence="11" id="KW-0479">Metal-binding</keyword>
<reference evidence="21 22" key="1">
    <citation type="journal article" date="2019" name="Fungal Biol. Biotechnol.">
        <title>Draft genome sequence of fastidious pathogen Ceratobasidium theobromae, which causes vascular-streak dieback in Theobroma cacao.</title>
        <authorList>
            <person name="Ali S.S."/>
            <person name="Asman A."/>
            <person name="Shao J."/>
            <person name="Firmansyah A.P."/>
            <person name="Susilo A.W."/>
            <person name="Rosmana A."/>
            <person name="McMahon P."/>
            <person name="Junaid M."/>
            <person name="Guest D."/>
            <person name="Kheng T.Y."/>
            <person name="Meinhardt L.W."/>
            <person name="Bailey B.A."/>
        </authorList>
    </citation>
    <scope>NUCLEOTIDE SEQUENCE [LARGE SCALE GENOMIC DNA]</scope>
    <source>
        <strain evidence="21 22">CT2</strain>
    </source>
</reference>
<dbReference type="PRINTS" id="PR00415">
    <property type="entry name" value="ACONITASE"/>
</dbReference>
<comment type="cofactor">
    <cofactor evidence="2">
        <name>[4Fe-4S] cluster</name>
        <dbReference type="ChEBI" id="CHEBI:49883"/>
    </cofactor>
</comment>
<dbReference type="SUPFAM" id="SSF53732">
    <property type="entry name" value="Aconitase iron-sulfur domain"/>
    <property type="match status" value="1"/>
</dbReference>
<comment type="similarity">
    <text evidence="5">Belongs to the aconitase/IPM isomerase family.</text>
</comment>
<evidence type="ECO:0000256" key="12">
    <source>
        <dbReference type="ARBA" id="ARBA00023004"/>
    </source>
</evidence>
<evidence type="ECO:0000256" key="4">
    <source>
        <dbReference type="ARBA" id="ARBA00004729"/>
    </source>
</evidence>
<comment type="catalytic activity">
    <reaction evidence="1">
        <text>(2R,3S)-3-isopropylmalate = (2S)-2-isopropylmalate</text>
        <dbReference type="Rhea" id="RHEA:32287"/>
        <dbReference type="ChEBI" id="CHEBI:1178"/>
        <dbReference type="ChEBI" id="CHEBI:35121"/>
        <dbReference type="EC" id="4.2.1.33"/>
    </reaction>
</comment>